<accession>A0A8H7ZHN8</accession>
<reference evidence="1 2" key="1">
    <citation type="submission" date="2020-12" db="EMBL/GenBank/DDBJ databases">
        <title>Effect of drift, selection, and recombination on the evolution of hybrid genomes in Candida yeast pathogens.</title>
        <authorList>
            <person name="Mixao V."/>
            <person name="Ksiezopolska E."/>
            <person name="Saus E."/>
            <person name="Boekhout T."/>
            <person name="Gacser A."/>
            <person name="Gabaldon T."/>
        </authorList>
    </citation>
    <scope>NUCLEOTIDE SEQUENCE [LARGE SCALE GENOMIC DNA]</scope>
    <source>
        <strain evidence="1 2">BP57</strain>
    </source>
</reference>
<evidence type="ECO:0000313" key="2">
    <source>
        <dbReference type="Proteomes" id="UP000669133"/>
    </source>
</evidence>
<dbReference type="SUPFAM" id="SSF56726">
    <property type="entry name" value="DNA topoisomerase IV, alpha subunit"/>
    <property type="match status" value="1"/>
</dbReference>
<dbReference type="GO" id="GO:0005694">
    <property type="term" value="C:chromosome"/>
    <property type="evidence" value="ECO:0007669"/>
    <property type="project" value="InterPro"/>
</dbReference>
<keyword evidence="2" id="KW-1185">Reference proteome</keyword>
<dbReference type="Proteomes" id="UP000669133">
    <property type="component" value="Unassembled WGS sequence"/>
</dbReference>
<name>A0A8H7ZHN8_9ASCO</name>
<proteinExistence type="predicted"/>
<dbReference type="GeneID" id="93649697"/>
<dbReference type="AlphaFoldDB" id="A0A8H7ZHN8"/>
<protein>
    <submittedName>
        <fullName evidence="1">Uncharacterized protein</fullName>
    </submittedName>
</protein>
<evidence type="ECO:0000313" key="1">
    <source>
        <dbReference type="EMBL" id="KAG5421975.1"/>
    </source>
</evidence>
<comment type="caution">
    <text evidence="1">The sequence shown here is derived from an EMBL/GenBank/DDBJ whole genome shotgun (WGS) entry which is preliminary data.</text>
</comment>
<gene>
    <name evidence="1" type="ORF">I9W82_001068</name>
</gene>
<dbReference type="InterPro" id="IPR036078">
    <property type="entry name" value="Spo11/TopoVI_A_sf"/>
</dbReference>
<dbReference type="EMBL" id="JAEOAQ010000001">
    <property type="protein sequence ID" value="KAG5421975.1"/>
    <property type="molecule type" value="Genomic_DNA"/>
</dbReference>
<dbReference type="GO" id="GO:0003677">
    <property type="term" value="F:DNA binding"/>
    <property type="evidence" value="ECO:0007669"/>
    <property type="project" value="InterPro"/>
</dbReference>
<dbReference type="RefSeq" id="XP_067551091.1">
    <property type="nucleotide sequence ID" value="XM_067689774.1"/>
</dbReference>
<sequence length="331" mass="37756">MDLLLSQIQAEEPVAPPIVIPDNNQGKAAIEVFGEIYRHLFRRRSLGLTATYELYKNNKRTFLRASSMEAQAITYIVGVVYDRLLNDKGPIKATSLNNKKPKQLGPKPHCLYKMLDVFCDIYNFDMFDDLQIIEEPNAVMYSNVALHKRTQLTGDHEPAIRPVLQERLLLVILESEAIPLAAELDFVGFKKPYILLTTKGKPTNYVKNFAAKIAERFVSSVVFIGNKDPQGLNNFMQYRKKIPDITYICINDATLKRKDLAKITKKQKGKLHKIFSSSDSPQFLKDIATELLVSRRDVHLDKHSDLSKRLAELFLVTDFTKYEGSCCELNI</sequence>
<organism evidence="1 2">
    <name type="scientific">Candida metapsilosis</name>
    <dbReference type="NCBI Taxonomy" id="273372"/>
    <lineage>
        <taxon>Eukaryota</taxon>
        <taxon>Fungi</taxon>
        <taxon>Dikarya</taxon>
        <taxon>Ascomycota</taxon>
        <taxon>Saccharomycotina</taxon>
        <taxon>Pichiomycetes</taxon>
        <taxon>Debaryomycetaceae</taxon>
        <taxon>Candida/Lodderomyces clade</taxon>
        <taxon>Candida</taxon>
    </lineage>
</organism>